<keyword evidence="2" id="KW-1185">Reference proteome</keyword>
<evidence type="ECO:0000313" key="2">
    <source>
        <dbReference type="Proteomes" id="UP000727407"/>
    </source>
</evidence>
<comment type="caution">
    <text evidence="1">The sequence shown here is derived from an EMBL/GenBank/DDBJ whole genome shotgun (WGS) entry which is preliminary data.</text>
</comment>
<evidence type="ECO:0000313" key="1">
    <source>
        <dbReference type="EMBL" id="KAF5905781.1"/>
    </source>
</evidence>
<reference evidence="1" key="1">
    <citation type="submission" date="2020-07" db="EMBL/GenBank/DDBJ databases">
        <title>Clarias magur genome sequencing, assembly and annotation.</title>
        <authorList>
            <person name="Kushwaha B."/>
            <person name="Kumar R."/>
            <person name="Das P."/>
            <person name="Joshi C.G."/>
            <person name="Kumar D."/>
            <person name="Nagpure N.S."/>
            <person name="Pandey M."/>
            <person name="Agarwal S."/>
            <person name="Srivastava S."/>
            <person name="Singh M."/>
            <person name="Sahoo L."/>
            <person name="Jayasankar P."/>
            <person name="Meher P.K."/>
            <person name="Koringa P.G."/>
            <person name="Iquebal M.A."/>
            <person name="Das S.P."/>
            <person name="Bit A."/>
            <person name="Patnaik S."/>
            <person name="Patel N."/>
            <person name="Shah T.M."/>
            <person name="Hinsu A."/>
            <person name="Jena J.K."/>
        </authorList>
    </citation>
    <scope>NUCLEOTIDE SEQUENCE</scope>
    <source>
        <strain evidence="1">CIFAMagur01</strain>
        <tissue evidence="1">Testis</tissue>
    </source>
</reference>
<sequence length="80" mass="9075">MRACVSRGQEIHTLLGCCFLAHSSTPLSRYICIGKHAPFWLRWSTTCLWPTGQRTQVTEAWLYGHRGPVLKQNSPCTCQP</sequence>
<name>A0A8J4UFI8_CLAMG</name>
<organism evidence="1 2">
    <name type="scientific">Clarias magur</name>
    <name type="common">Asian catfish</name>
    <name type="synonym">Macropteronotus magur</name>
    <dbReference type="NCBI Taxonomy" id="1594786"/>
    <lineage>
        <taxon>Eukaryota</taxon>
        <taxon>Metazoa</taxon>
        <taxon>Chordata</taxon>
        <taxon>Craniata</taxon>
        <taxon>Vertebrata</taxon>
        <taxon>Euteleostomi</taxon>
        <taxon>Actinopterygii</taxon>
        <taxon>Neopterygii</taxon>
        <taxon>Teleostei</taxon>
        <taxon>Ostariophysi</taxon>
        <taxon>Siluriformes</taxon>
        <taxon>Clariidae</taxon>
        <taxon>Clarias</taxon>
    </lineage>
</organism>
<dbReference type="AlphaFoldDB" id="A0A8J4UFI8"/>
<gene>
    <name evidence="1" type="primary">tps12</name>
    <name evidence="1" type="ORF">DAT39_004572</name>
</gene>
<feature type="non-terminal residue" evidence="1">
    <location>
        <position position="80"/>
    </location>
</feature>
<accession>A0A8J4UFI8</accession>
<dbReference type="Proteomes" id="UP000727407">
    <property type="component" value="Unassembled WGS sequence"/>
</dbReference>
<dbReference type="EMBL" id="QNUK01000040">
    <property type="protein sequence ID" value="KAF5905781.1"/>
    <property type="molecule type" value="Genomic_DNA"/>
</dbReference>
<proteinExistence type="predicted"/>
<protein>
    <submittedName>
        <fullName evidence="1">(Z)-gamma-bisabolene synthase 1</fullName>
    </submittedName>
</protein>